<dbReference type="EMBL" id="CM023491">
    <property type="protein sequence ID" value="KAH6941756.1"/>
    <property type="molecule type" value="Genomic_DNA"/>
</dbReference>
<dbReference type="Proteomes" id="UP000821845">
    <property type="component" value="Chromosome 11"/>
</dbReference>
<reference evidence="1" key="1">
    <citation type="submission" date="2020-05" db="EMBL/GenBank/DDBJ databases">
        <title>Large-scale comparative analyses of tick genomes elucidate their genetic diversity and vector capacities.</title>
        <authorList>
            <person name="Jia N."/>
            <person name="Wang J."/>
            <person name="Shi W."/>
            <person name="Du L."/>
            <person name="Sun Y."/>
            <person name="Zhan W."/>
            <person name="Jiang J."/>
            <person name="Wang Q."/>
            <person name="Zhang B."/>
            <person name="Ji P."/>
            <person name="Sakyi L.B."/>
            <person name="Cui X."/>
            <person name="Yuan T."/>
            <person name="Jiang B."/>
            <person name="Yang W."/>
            <person name="Lam T.T.-Y."/>
            <person name="Chang Q."/>
            <person name="Ding S."/>
            <person name="Wang X."/>
            <person name="Zhu J."/>
            <person name="Ruan X."/>
            <person name="Zhao L."/>
            <person name="Wei J."/>
            <person name="Que T."/>
            <person name="Du C."/>
            <person name="Cheng J."/>
            <person name="Dai P."/>
            <person name="Han X."/>
            <person name="Huang E."/>
            <person name="Gao Y."/>
            <person name="Liu J."/>
            <person name="Shao H."/>
            <person name="Ye R."/>
            <person name="Li L."/>
            <person name="Wei W."/>
            <person name="Wang X."/>
            <person name="Wang C."/>
            <person name="Yang T."/>
            <person name="Huo Q."/>
            <person name="Li W."/>
            <person name="Guo W."/>
            <person name="Chen H."/>
            <person name="Zhou L."/>
            <person name="Ni X."/>
            <person name="Tian J."/>
            <person name="Zhou Y."/>
            <person name="Sheng Y."/>
            <person name="Liu T."/>
            <person name="Pan Y."/>
            <person name="Xia L."/>
            <person name="Li J."/>
            <person name="Zhao F."/>
            <person name="Cao W."/>
        </authorList>
    </citation>
    <scope>NUCLEOTIDE SEQUENCE</scope>
    <source>
        <strain evidence="1">Hyas-2018</strain>
    </source>
</reference>
<protein>
    <submittedName>
        <fullName evidence="1">Uncharacterized protein</fullName>
    </submittedName>
</protein>
<keyword evidence="2" id="KW-1185">Reference proteome</keyword>
<evidence type="ECO:0000313" key="2">
    <source>
        <dbReference type="Proteomes" id="UP000821845"/>
    </source>
</evidence>
<evidence type="ECO:0000313" key="1">
    <source>
        <dbReference type="EMBL" id="KAH6941756.1"/>
    </source>
</evidence>
<name>A0ACB7T671_HYAAI</name>
<gene>
    <name evidence="1" type="ORF">HPB50_023318</name>
</gene>
<organism evidence="1 2">
    <name type="scientific">Hyalomma asiaticum</name>
    <name type="common">Tick</name>
    <dbReference type="NCBI Taxonomy" id="266040"/>
    <lineage>
        <taxon>Eukaryota</taxon>
        <taxon>Metazoa</taxon>
        <taxon>Ecdysozoa</taxon>
        <taxon>Arthropoda</taxon>
        <taxon>Chelicerata</taxon>
        <taxon>Arachnida</taxon>
        <taxon>Acari</taxon>
        <taxon>Parasitiformes</taxon>
        <taxon>Ixodida</taxon>
        <taxon>Ixodoidea</taxon>
        <taxon>Ixodidae</taxon>
        <taxon>Hyalomminae</taxon>
        <taxon>Hyalomma</taxon>
    </lineage>
</organism>
<sequence length="98" mass="11257">MSWSSVGYKYAAVLRRGRPLYTIALLRQCRSETELFLAALSWLGAKWPAREQHVVELLKCIRFSSMSMEEAVACFHPPLLPEVTSKTEVREMLNNAVW</sequence>
<comment type="caution">
    <text evidence="1">The sequence shown here is derived from an EMBL/GenBank/DDBJ whole genome shotgun (WGS) entry which is preliminary data.</text>
</comment>
<proteinExistence type="predicted"/>
<accession>A0ACB7T671</accession>